<dbReference type="InParanoid" id="G8YQI1"/>
<evidence type="ECO:0000256" key="2">
    <source>
        <dbReference type="ARBA" id="ARBA00022490"/>
    </source>
</evidence>
<dbReference type="GO" id="GO:0000776">
    <property type="term" value="C:kinetochore"/>
    <property type="evidence" value="ECO:0007669"/>
    <property type="project" value="UniProtKB-ARBA"/>
</dbReference>
<dbReference type="GO" id="GO:0030951">
    <property type="term" value="P:establishment or maintenance of microtubule cytoskeleton polarity"/>
    <property type="evidence" value="ECO:0007669"/>
    <property type="project" value="InterPro"/>
</dbReference>
<dbReference type="GO" id="GO:0000022">
    <property type="term" value="P:mitotic spindle elongation"/>
    <property type="evidence" value="ECO:0007669"/>
    <property type="project" value="UniProtKB-ARBA"/>
</dbReference>
<feature type="region of interest" description="Disordered" evidence="7">
    <location>
        <begin position="746"/>
        <end position="781"/>
    </location>
</feature>
<dbReference type="GO" id="GO:1990498">
    <property type="term" value="C:mitotic spindle microtubule"/>
    <property type="evidence" value="ECO:0007669"/>
    <property type="project" value="UniProtKB-ARBA"/>
</dbReference>
<keyword evidence="2" id="KW-0963">Cytoplasm</keyword>
<evidence type="ECO:0000259" key="8">
    <source>
        <dbReference type="SMART" id="SM01349"/>
    </source>
</evidence>
<dbReference type="FunCoup" id="G8YQI1">
    <property type="interactions" value="148"/>
</dbReference>
<dbReference type="AlphaFoldDB" id="G8YQI1"/>
<dbReference type="EMBL" id="FO082056">
    <property type="protein sequence ID" value="CCE78916.1"/>
    <property type="molecule type" value="Genomic_DNA"/>
</dbReference>
<dbReference type="SMART" id="SM01349">
    <property type="entry name" value="TOG"/>
    <property type="match status" value="2"/>
</dbReference>
<feature type="compositionally biased region" description="Polar residues" evidence="7">
    <location>
        <begin position="819"/>
        <end position="829"/>
    </location>
</feature>
<dbReference type="PANTHER" id="PTHR12609">
    <property type="entry name" value="MICROTUBULE ASSOCIATED PROTEIN XMAP215"/>
    <property type="match status" value="1"/>
</dbReference>
<dbReference type="GO" id="GO:0099070">
    <property type="term" value="C:static microtubule bundle"/>
    <property type="evidence" value="ECO:0007669"/>
    <property type="project" value="UniProtKB-ARBA"/>
</dbReference>
<organism evidence="9 10">
    <name type="scientific">Pichia sorbitophila (strain ATCC MYA-4447 / BCRC 22081 / CBS 7064 / NBRC 10061 / NRRL Y-12695)</name>
    <name type="common">Hybrid yeast</name>
    <dbReference type="NCBI Taxonomy" id="559304"/>
    <lineage>
        <taxon>Eukaryota</taxon>
        <taxon>Fungi</taxon>
        <taxon>Dikarya</taxon>
        <taxon>Ascomycota</taxon>
        <taxon>Saccharomycotina</taxon>
        <taxon>Pichiomycetes</taxon>
        <taxon>Debaryomycetaceae</taxon>
        <taxon>Millerozyma</taxon>
    </lineage>
</organism>
<dbReference type="Pfam" id="PF21042">
    <property type="entry name" value="Stu2_CTS"/>
    <property type="match status" value="1"/>
</dbReference>
<dbReference type="OrthoDB" id="205662at2759"/>
<feature type="domain" description="TOG" evidence="8">
    <location>
        <begin position="1"/>
        <end position="236"/>
    </location>
</feature>
<dbReference type="GO" id="GO:0044732">
    <property type="term" value="C:mitotic spindle pole body"/>
    <property type="evidence" value="ECO:0007669"/>
    <property type="project" value="UniProtKB-ARBA"/>
</dbReference>
<feature type="domain" description="TOG" evidence="8">
    <location>
        <begin position="289"/>
        <end position="523"/>
    </location>
</feature>
<comment type="subcellular location">
    <subcellularLocation>
        <location evidence="1">Cytoplasm</location>
        <location evidence="1">Cytoskeleton</location>
        <location evidence="1">Microtubule organizing center</location>
        <location evidence="1">Spindle pole body</location>
    </subcellularLocation>
</comment>
<dbReference type="GO" id="GO:0051010">
    <property type="term" value="F:microtubule plus-end binding"/>
    <property type="evidence" value="ECO:0007669"/>
    <property type="project" value="InterPro"/>
</dbReference>
<feature type="region of interest" description="Disordered" evidence="7">
    <location>
        <begin position="819"/>
        <end position="841"/>
    </location>
</feature>
<dbReference type="GO" id="GO:0005881">
    <property type="term" value="C:cytoplasmic microtubule"/>
    <property type="evidence" value="ECO:0007669"/>
    <property type="project" value="UniProtKB-ARBA"/>
</dbReference>
<dbReference type="InterPro" id="IPR045110">
    <property type="entry name" value="XMAP215"/>
</dbReference>
<feature type="compositionally biased region" description="Low complexity" evidence="7">
    <location>
        <begin position="751"/>
        <end position="766"/>
    </location>
</feature>
<dbReference type="InterPro" id="IPR011989">
    <property type="entry name" value="ARM-like"/>
</dbReference>
<dbReference type="GO" id="GO:0051315">
    <property type="term" value="P:attachment of mitotic spindle microtubules to kinetochore"/>
    <property type="evidence" value="ECO:0007669"/>
    <property type="project" value="UniProtKB-ARBA"/>
</dbReference>
<gene>
    <name evidence="9" type="primary">Piso0_000951</name>
    <name evidence="9" type="ORF">GNLVRS01_PISO0D07681g</name>
</gene>
<sequence>MSDQQDFSALPLEERIGHKVWKVRLEAYEQAASKFSNSRNDHDECFRIFNEQGDLLKKAVTDSNVVAQESGLLMLLQYLKFGGNVSNVFKFKNIGLISVLVEKGLSSSRAGTKSKTIECLLYIVEISSNGELVVEDILPFLDNRLPKLVSGCVTGLHAIVENFGCKVVQPNLILPKLPKLFAHADRNVRAETTKLTIELSKWMGDALENVLFPELKPVQQKDLAKAFTDVKGQIPEQIRLTRKQQIEIEKQKQHMADEEARLATGNPSNDIEMEDAEPSGQQAAFDPIDLLEPVDVISKLPSDLSNRISSTKWKERKEVLEEVYQILKKFVKPAPKDDYTDLFRIFSKCSKDANIQVVQLAANCVEILAKGLKGDFQKYRHLVLAPIIERTKEKKASLAEALSNALDAIFAVCSLSDILEDTLNGMKHKTPQVKISTTNYLKRCLASTTICPTGNEINQIMSVSVKLLGDSQEPVRQAATEMIGTLMKITGERELNGFLEEVDDNRKLKVRKVFEEAKINVKMNSSSMNAPQTKRPNIAASEPARLSKPKSSISSISNTTKRSTPSSTSTNLKGNNNLGLNSSTIPSKRGATSPAKRPDEMLKASTIGRGLTGRSLTNSSVPSSNAKPETVTNQKDKEELEALRRDKRNWLEKNKELSRRNETLEHDNHNLKNENSSLLARLENVVKENSNTLLMLKQKDSQINRSSSDLENAKLKIRDLEQTIEMMKLQQKSYVSAQSPQIGSYGGIFHNNSTTSPPSNSDTSTTLGSTPASQTRVNSGELSNRVNRLSIDGTTQKENPESTYKFSSISRSRFTSPQRMVDNTNTFSNHAGKEHPDILSDDDSWRRAAEVTTQLKARIEKMKARSRSGLSNFQ</sequence>
<keyword evidence="4" id="KW-0206">Cytoskeleton</keyword>
<dbReference type="GO" id="GO:1990571">
    <property type="term" value="P:meiotic centromere clustering"/>
    <property type="evidence" value="ECO:0007669"/>
    <property type="project" value="UniProtKB-ARBA"/>
</dbReference>
<evidence type="ECO:0000256" key="3">
    <source>
        <dbReference type="ARBA" id="ARBA00022737"/>
    </source>
</evidence>
<dbReference type="InterPro" id="IPR048492">
    <property type="entry name" value="Stu2_CTS"/>
</dbReference>
<accession>G8YQI1</accession>
<evidence type="ECO:0000313" key="9">
    <source>
        <dbReference type="EMBL" id="CCE78916.1"/>
    </source>
</evidence>
<dbReference type="STRING" id="559304.G8YQI1"/>
<comment type="similarity">
    <text evidence="5">Belongs to the TOG/XMAP215 family.</text>
</comment>
<dbReference type="InterPro" id="IPR034085">
    <property type="entry name" value="TOG"/>
</dbReference>
<feature type="repeat" description="HEAT" evidence="6">
    <location>
        <begin position="460"/>
        <end position="496"/>
    </location>
</feature>
<feature type="compositionally biased region" description="Polar residues" evidence="7">
    <location>
        <begin position="524"/>
        <end position="535"/>
    </location>
</feature>
<reference evidence="9 10" key="1">
    <citation type="journal article" date="2012" name="G3 (Bethesda)">
        <title>Pichia sorbitophila, an interspecies yeast hybrid reveals early steps of genome resolution following polyploidization.</title>
        <authorList>
            <person name="Leh Louis V."/>
            <person name="Despons L."/>
            <person name="Friedrich A."/>
            <person name="Martin T."/>
            <person name="Durrens P."/>
            <person name="Casaregola S."/>
            <person name="Neuveglise C."/>
            <person name="Fairhead C."/>
            <person name="Marck C."/>
            <person name="Cruz J.A."/>
            <person name="Straub M.L."/>
            <person name="Kugler V."/>
            <person name="Sacerdot C."/>
            <person name="Uzunov Z."/>
            <person name="Thierry A."/>
            <person name="Weiss S."/>
            <person name="Bleykasten C."/>
            <person name="De Montigny J."/>
            <person name="Jacques N."/>
            <person name="Jung P."/>
            <person name="Lemaire M."/>
            <person name="Mallet S."/>
            <person name="Morel G."/>
            <person name="Richard G.F."/>
            <person name="Sarkar A."/>
            <person name="Savel G."/>
            <person name="Schacherer J."/>
            <person name="Seret M.L."/>
            <person name="Talla E."/>
            <person name="Samson G."/>
            <person name="Jubin C."/>
            <person name="Poulain J."/>
            <person name="Vacherie B."/>
            <person name="Barbe V."/>
            <person name="Pelletier E."/>
            <person name="Sherman D.J."/>
            <person name="Westhof E."/>
            <person name="Weissenbach J."/>
            <person name="Baret P.V."/>
            <person name="Wincker P."/>
            <person name="Gaillardin C."/>
            <person name="Dujon B."/>
            <person name="Souciet J.L."/>
        </authorList>
    </citation>
    <scope>NUCLEOTIDE SEQUENCE [LARGE SCALE GENOMIC DNA]</scope>
    <source>
        <strain evidence="10">ATCC MYA-4447 / BCRC 22081 / CBS 7064 / NBRC 10061 / NRRL Y-12695</strain>
    </source>
</reference>
<dbReference type="InterPro" id="IPR016024">
    <property type="entry name" value="ARM-type_fold"/>
</dbReference>
<name>G8YQI1_PICSO</name>
<keyword evidence="3" id="KW-0677">Repeat</keyword>
<feature type="compositionally biased region" description="Polar residues" evidence="7">
    <location>
        <begin position="614"/>
        <end position="633"/>
    </location>
</feature>
<feature type="region of interest" description="Disordered" evidence="7">
    <location>
        <begin position="524"/>
        <end position="635"/>
    </location>
</feature>
<dbReference type="Gene3D" id="1.25.10.10">
    <property type="entry name" value="Leucine-rich Repeat Variant"/>
    <property type="match status" value="2"/>
</dbReference>
<evidence type="ECO:0000256" key="7">
    <source>
        <dbReference type="SAM" id="MobiDB-lite"/>
    </source>
</evidence>
<dbReference type="GO" id="GO:0061863">
    <property type="term" value="F:microtubule plus end polymerase"/>
    <property type="evidence" value="ECO:0007669"/>
    <property type="project" value="InterPro"/>
</dbReference>
<dbReference type="eggNOG" id="KOG1820">
    <property type="taxonomic scope" value="Eukaryota"/>
</dbReference>
<evidence type="ECO:0000256" key="1">
    <source>
        <dbReference type="ARBA" id="ARBA00004317"/>
    </source>
</evidence>
<dbReference type="OMA" id="ACLNTIM"/>
<dbReference type="Pfam" id="PF21041">
    <property type="entry name" value="XMAP215_CLASP_TOG"/>
    <property type="match status" value="2"/>
</dbReference>
<dbReference type="PROSITE" id="PS50077">
    <property type="entry name" value="HEAT_REPEAT"/>
    <property type="match status" value="1"/>
</dbReference>
<feature type="compositionally biased region" description="Basic and acidic residues" evidence="7">
    <location>
        <begin position="831"/>
        <end position="841"/>
    </location>
</feature>
<evidence type="ECO:0000256" key="4">
    <source>
        <dbReference type="ARBA" id="ARBA00023212"/>
    </source>
</evidence>
<dbReference type="GO" id="GO:0046785">
    <property type="term" value="P:microtubule polymerization"/>
    <property type="evidence" value="ECO:0007669"/>
    <property type="project" value="InterPro"/>
</dbReference>
<protein>
    <submittedName>
        <fullName evidence="9">Piso0_000951 protein</fullName>
    </submittedName>
</protein>
<proteinExistence type="inferred from homology"/>
<dbReference type="InterPro" id="IPR021133">
    <property type="entry name" value="HEAT_type_2"/>
</dbReference>
<evidence type="ECO:0000256" key="6">
    <source>
        <dbReference type="PROSITE-ProRule" id="PRU00103"/>
    </source>
</evidence>
<dbReference type="InterPro" id="IPR048491">
    <property type="entry name" value="XMAP215_CLASP_TOG"/>
</dbReference>
<evidence type="ECO:0000313" key="10">
    <source>
        <dbReference type="Proteomes" id="UP000005222"/>
    </source>
</evidence>
<feature type="compositionally biased region" description="Polar residues" evidence="7">
    <location>
        <begin position="767"/>
        <end position="781"/>
    </location>
</feature>
<dbReference type="HOGENOM" id="CLU_008401_1_0_1"/>
<dbReference type="FunFam" id="1.25.10.10:FF:000019">
    <property type="entry name" value="Cytoskeleton-associated protein 5"/>
    <property type="match status" value="1"/>
</dbReference>
<keyword evidence="10" id="KW-1185">Reference proteome</keyword>
<dbReference type="Proteomes" id="UP000005222">
    <property type="component" value="Chromosome D"/>
</dbReference>
<feature type="compositionally biased region" description="Low complexity" evidence="7">
    <location>
        <begin position="549"/>
        <end position="584"/>
    </location>
</feature>
<evidence type="ECO:0000256" key="5">
    <source>
        <dbReference type="ARBA" id="ARBA00025722"/>
    </source>
</evidence>
<dbReference type="SUPFAM" id="SSF48371">
    <property type="entry name" value="ARM repeat"/>
    <property type="match status" value="1"/>
</dbReference>